<organism evidence="1 2">
    <name type="scientific">Apolygus lucorum</name>
    <name type="common">Small green plant bug</name>
    <name type="synonym">Lygocoris lucorum</name>
    <dbReference type="NCBI Taxonomy" id="248454"/>
    <lineage>
        <taxon>Eukaryota</taxon>
        <taxon>Metazoa</taxon>
        <taxon>Ecdysozoa</taxon>
        <taxon>Arthropoda</taxon>
        <taxon>Hexapoda</taxon>
        <taxon>Insecta</taxon>
        <taxon>Pterygota</taxon>
        <taxon>Neoptera</taxon>
        <taxon>Paraneoptera</taxon>
        <taxon>Hemiptera</taxon>
        <taxon>Heteroptera</taxon>
        <taxon>Panheteroptera</taxon>
        <taxon>Cimicomorpha</taxon>
        <taxon>Miridae</taxon>
        <taxon>Mirini</taxon>
        <taxon>Apolygus</taxon>
    </lineage>
</organism>
<comment type="caution">
    <text evidence="1">The sequence shown here is derived from an EMBL/GenBank/DDBJ whole genome shotgun (WGS) entry which is preliminary data.</text>
</comment>
<dbReference type="InterPro" id="IPR013783">
    <property type="entry name" value="Ig-like_fold"/>
</dbReference>
<evidence type="ECO:0000313" key="1">
    <source>
        <dbReference type="EMBL" id="KAF6216033.1"/>
    </source>
</evidence>
<dbReference type="SUPFAM" id="SSF48726">
    <property type="entry name" value="Immunoglobulin"/>
    <property type="match status" value="1"/>
</dbReference>
<evidence type="ECO:0008006" key="3">
    <source>
        <dbReference type="Google" id="ProtNLM"/>
    </source>
</evidence>
<reference evidence="1" key="1">
    <citation type="journal article" date="2021" name="Mol. Ecol. Resour.">
        <title>Apolygus lucorum genome provides insights into omnivorousness and mesophyll feeding.</title>
        <authorList>
            <person name="Liu Y."/>
            <person name="Liu H."/>
            <person name="Wang H."/>
            <person name="Huang T."/>
            <person name="Liu B."/>
            <person name="Yang B."/>
            <person name="Yin L."/>
            <person name="Li B."/>
            <person name="Zhang Y."/>
            <person name="Zhang S."/>
            <person name="Jiang F."/>
            <person name="Zhang X."/>
            <person name="Ren Y."/>
            <person name="Wang B."/>
            <person name="Wang S."/>
            <person name="Lu Y."/>
            <person name="Wu K."/>
            <person name="Fan W."/>
            <person name="Wang G."/>
        </authorList>
    </citation>
    <scope>NUCLEOTIDE SEQUENCE</scope>
    <source>
        <strain evidence="1">12Hb</strain>
    </source>
</reference>
<dbReference type="AlphaFoldDB" id="A0A8S9Y4F4"/>
<sequence>MPKNALIQKAFSRVMMGKHGITWRYLKHGDLLFREVALPPVDAVLGRSAELPCNIEPDIRDDRVYMVLWFREGEPKPLYR</sequence>
<dbReference type="OrthoDB" id="10055806at2759"/>
<proteinExistence type="predicted"/>
<name>A0A8S9Y4F4_APOLU</name>
<evidence type="ECO:0000313" key="2">
    <source>
        <dbReference type="Proteomes" id="UP000466442"/>
    </source>
</evidence>
<dbReference type="EMBL" id="WIXP02000001">
    <property type="protein sequence ID" value="KAF6216033.1"/>
    <property type="molecule type" value="Genomic_DNA"/>
</dbReference>
<keyword evidence="2" id="KW-1185">Reference proteome</keyword>
<protein>
    <recommendedName>
        <fullName evidence="3">Ig-like domain-containing protein</fullName>
    </recommendedName>
</protein>
<gene>
    <name evidence="1" type="ORF">GE061_000370</name>
</gene>
<accession>A0A8S9Y4F4</accession>
<dbReference type="InterPro" id="IPR036179">
    <property type="entry name" value="Ig-like_dom_sf"/>
</dbReference>
<dbReference type="Proteomes" id="UP000466442">
    <property type="component" value="Linkage Group LG1"/>
</dbReference>
<dbReference type="Gene3D" id="2.60.40.10">
    <property type="entry name" value="Immunoglobulins"/>
    <property type="match status" value="1"/>
</dbReference>